<dbReference type="PROSITE" id="PS00455">
    <property type="entry name" value="AMP_BINDING"/>
    <property type="match status" value="1"/>
</dbReference>
<reference evidence="3 4" key="1">
    <citation type="submission" date="2024-09" db="EMBL/GenBank/DDBJ databases">
        <authorList>
            <person name="Sun Q."/>
            <person name="Mori K."/>
        </authorList>
    </citation>
    <scope>NUCLEOTIDE SEQUENCE [LARGE SCALE GENOMIC DNA]</scope>
    <source>
        <strain evidence="3 4">CCM 7468</strain>
    </source>
</reference>
<evidence type="ECO:0000259" key="2">
    <source>
        <dbReference type="Pfam" id="PF13193"/>
    </source>
</evidence>
<dbReference type="EMBL" id="JBHLVZ010000019">
    <property type="protein sequence ID" value="MFC0385945.1"/>
    <property type="molecule type" value="Genomic_DNA"/>
</dbReference>
<dbReference type="PANTHER" id="PTHR43767">
    <property type="entry name" value="LONG-CHAIN-FATTY-ACID--COA LIGASE"/>
    <property type="match status" value="1"/>
</dbReference>
<comment type="caution">
    <text evidence="3">The sequence shown here is derived from an EMBL/GenBank/DDBJ whole genome shotgun (WGS) entry which is preliminary data.</text>
</comment>
<gene>
    <name evidence="3" type="ORF">ACFFIC_10345</name>
</gene>
<organism evidence="3 4">
    <name type="scientific">Muricoccus vinaceus</name>
    <dbReference type="NCBI Taxonomy" id="424704"/>
    <lineage>
        <taxon>Bacteria</taxon>
        <taxon>Pseudomonadati</taxon>
        <taxon>Pseudomonadota</taxon>
        <taxon>Alphaproteobacteria</taxon>
        <taxon>Acetobacterales</taxon>
        <taxon>Roseomonadaceae</taxon>
        <taxon>Muricoccus</taxon>
    </lineage>
</organism>
<name>A0ABV6IT79_9PROT</name>
<evidence type="ECO:0000313" key="4">
    <source>
        <dbReference type="Proteomes" id="UP001589789"/>
    </source>
</evidence>
<keyword evidence="4" id="KW-1185">Reference proteome</keyword>
<proteinExistence type="predicted"/>
<protein>
    <submittedName>
        <fullName evidence="3">Long-chain-fatty-acid--CoA ligase</fullName>
    </submittedName>
</protein>
<evidence type="ECO:0000313" key="3">
    <source>
        <dbReference type="EMBL" id="MFC0385945.1"/>
    </source>
</evidence>
<dbReference type="InterPro" id="IPR045851">
    <property type="entry name" value="AMP-bd_C_sf"/>
</dbReference>
<dbReference type="GO" id="GO:0016874">
    <property type="term" value="F:ligase activity"/>
    <property type="evidence" value="ECO:0007669"/>
    <property type="project" value="UniProtKB-KW"/>
</dbReference>
<dbReference type="Pfam" id="PF13193">
    <property type="entry name" value="AMP-binding_C"/>
    <property type="match status" value="1"/>
</dbReference>
<feature type="domain" description="AMP-dependent synthetase/ligase" evidence="1">
    <location>
        <begin position="28"/>
        <end position="407"/>
    </location>
</feature>
<dbReference type="InterPro" id="IPR000873">
    <property type="entry name" value="AMP-dep_synth/lig_dom"/>
</dbReference>
<dbReference type="Gene3D" id="3.30.300.30">
    <property type="match status" value="1"/>
</dbReference>
<dbReference type="PANTHER" id="PTHR43767:SF1">
    <property type="entry name" value="NONRIBOSOMAL PEPTIDE SYNTHASE PES1 (EUROFUNG)-RELATED"/>
    <property type="match status" value="1"/>
</dbReference>
<dbReference type="SUPFAM" id="SSF56801">
    <property type="entry name" value="Acetyl-CoA synthetase-like"/>
    <property type="match status" value="1"/>
</dbReference>
<evidence type="ECO:0000259" key="1">
    <source>
        <dbReference type="Pfam" id="PF00501"/>
    </source>
</evidence>
<feature type="domain" description="AMP-binding enzyme C-terminal" evidence="2">
    <location>
        <begin position="461"/>
        <end position="538"/>
    </location>
</feature>
<dbReference type="NCBIfam" id="NF006181">
    <property type="entry name" value="PRK08314.1"/>
    <property type="match status" value="1"/>
</dbReference>
<dbReference type="Pfam" id="PF00501">
    <property type="entry name" value="AMP-binding"/>
    <property type="match status" value="1"/>
</dbReference>
<dbReference type="InterPro" id="IPR042099">
    <property type="entry name" value="ANL_N_sf"/>
</dbReference>
<dbReference type="Gene3D" id="3.40.50.12780">
    <property type="entry name" value="N-terminal domain of ligase-like"/>
    <property type="match status" value="1"/>
</dbReference>
<dbReference type="RefSeq" id="WP_377050086.1">
    <property type="nucleotide sequence ID" value="NZ_JBHLVZ010000019.1"/>
</dbReference>
<keyword evidence="3" id="KW-0436">Ligase</keyword>
<dbReference type="Proteomes" id="UP001589789">
    <property type="component" value="Unassembled WGS sequence"/>
</dbReference>
<accession>A0ABV6IT79</accession>
<dbReference type="InterPro" id="IPR025110">
    <property type="entry name" value="AMP-bd_C"/>
</dbReference>
<dbReference type="InterPro" id="IPR050237">
    <property type="entry name" value="ATP-dep_AMP-bd_enzyme"/>
</dbReference>
<dbReference type="InterPro" id="IPR020845">
    <property type="entry name" value="AMP-binding_CS"/>
</dbReference>
<sequence>MDNKTGYWPAHLPRSLPRIETTLPFSLRVTAARYGSRPAIGFFGRDMTWRDVEREVEAFAGWLRRRAGLVRGDRVALFMQNSPQWLIAYYGVLRADLVAVPVNPMVRAGELAQILADSGARAAVAAQDLLPVLRDAAGSGIDLRHIVAVTYADYLPDAPDFALQEWLLTPARRHDGCVSWSEAIGAGLTAPAPEATPEDLALLPYTSGSTGVSKGCEHPHSTFMHTAAGLSLWHGQTAATVFLGLPPMYQVSGIGNGLHCPVTSGGMMIPLPRWERGLALGLIERYRISHLAIAPTACIDLLASPDLAQRDLSSLRRVTAGGAPMPQEVWRRLREVTGLPFIEAYGMTEAAATTHINPIERPKPQCLGVAFFDTGVAVVHPETLEDLPPGEPGEILVRGPQMFRGYWGRPEETAKAFVERDGVRWYRSGDMGYVDEEGYYFMTDRLKRMINASGFKVWPAEVETKLYEHPDVLEACVVSQPHPYRGETVKAVISLKAGRAGQVSADEITEWARDKMAPYKIPRVVEFVDSLPKSPVGKILWRELQDREKARAAEQPAQGEAAR</sequence>